<evidence type="ECO:0000256" key="14">
    <source>
        <dbReference type="ARBA" id="ARBA00023242"/>
    </source>
</evidence>
<dbReference type="SMART" id="SM00317">
    <property type="entry name" value="SET"/>
    <property type="match status" value="1"/>
</dbReference>
<evidence type="ECO:0000256" key="12">
    <source>
        <dbReference type="ARBA" id="ARBA00023015"/>
    </source>
</evidence>
<dbReference type="SMART" id="SM00547">
    <property type="entry name" value="ZnF_RBZ"/>
    <property type="match status" value="1"/>
</dbReference>
<feature type="compositionally biased region" description="Basic and acidic residues" evidence="20">
    <location>
        <begin position="528"/>
        <end position="538"/>
    </location>
</feature>
<evidence type="ECO:0000256" key="8">
    <source>
        <dbReference type="ARBA" id="ARBA00022771"/>
    </source>
</evidence>
<evidence type="ECO:0000256" key="10">
    <source>
        <dbReference type="ARBA" id="ARBA00022853"/>
    </source>
</evidence>
<feature type="domain" description="SET" evidence="22">
    <location>
        <begin position="1208"/>
        <end position="1325"/>
    </location>
</feature>
<feature type="region of interest" description="Disordered" evidence="20">
    <location>
        <begin position="215"/>
        <end position="311"/>
    </location>
</feature>
<evidence type="ECO:0000256" key="18">
    <source>
        <dbReference type="ARBA" id="ARBA00049129"/>
    </source>
</evidence>
<dbReference type="GO" id="GO:0048188">
    <property type="term" value="C:Set1C/COMPASS complex"/>
    <property type="evidence" value="ECO:0007669"/>
    <property type="project" value="InterPro"/>
</dbReference>
<evidence type="ECO:0000313" key="25">
    <source>
        <dbReference type="Proteomes" id="UP001211065"/>
    </source>
</evidence>
<feature type="compositionally biased region" description="Low complexity" evidence="20">
    <location>
        <begin position="280"/>
        <end position="293"/>
    </location>
</feature>
<dbReference type="Gene3D" id="2.170.270.10">
    <property type="entry name" value="SET domain"/>
    <property type="match status" value="1"/>
</dbReference>
<dbReference type="PANTHER" id="PTHR45814:SF2">
    <property type="entry name" value="HISTONE-LYSINE N-METHYLTRANSFERASE SETD1"/>
    <property type="match status" value="1"/>
</dbReference>
<evidence type="ECO:0000256" key="7">
    <source>
        <dbReference type="ARBA" id="ARBA00022723"/>
    </source>
</evidence>
<dbReference type="InterPro" id="IPR003616">
    <property type="entry name" value="Post-SET_dom"/>
</dbReference>
<reference evidence="24" key="1">
    <citation type="submission" date="2020-05" db="EMBL/GenBank/DDBJ databases">
        <title>Phylogenomic resolution of chytrid fungi.</title>
        <authorList>
            <person name="Stajich J.E."/>
            <person name="Amses K."/>
            <person name="Simmons R."/>
            <person name="Seto K."/>
            <person name="Myers J."/>
            <person name="Bonds A."/>
            <person name="Quandt C.A."/>
            <person name="Barry K."/>
            <person name="Liu P."/>
            <person name="Grigoriev I."/>
            <person name="Longcore J.E."/>
            <person name="James T.Y."/>
        </authorList>
    </citation>
    <scope>NUCLEOTIDE SEQUENCE</scope>
    <source>
        <strain evidence="24">JEL0476</strain>
    </source>
</reference>
<keyword evidence="8 19" id="KW-0863">Zinc-finger</keyword>
<evidence type="ECO:0000256" key="20">
    <source>
        <dbReference type="SAM" id="MobiDB-lite"/>
    </source>
</evidence>
<feature type="compositionally biased region" description="Basic and acidic residues" evidence="20">
    <location>
        <begin position="236"/>
        <end position="251"/>
    </location>
</feature>
<keyword evidence="6" id="KW-0949">S-adenosyl-L-methionine</keyword>
<evidence type="ECO:0000256" key="19">
    <source>
        <dbReference type="PROSITE-ProRule" id="PRU00322"/>
    </source>
</evidence>
<dbReference type="InterPro" id="IPR046341">
    <property type="entry name" value="SET_dom_sf"/>
</dbReference>
<dbReference type="PROSITE" id="PS50199">
    <property type="entry name" value="ZF_RANBP2_2"/>
    <property type="match status" value="1"/>
</dbReference>
<dbReference type="EMBL" id="JADGJW010000049">
    <property type="protein sequence ID" value="KAJ3225910.1"/>
    <property type="molecule type" value="Genomic_DNA"/>
</dbReference>
<dbReference type="SUPFAM" id="SSF82199">
    <property type="entry name" value="SET domain"/>
    <property type="match status" value="1"/>
</dbReference>
<dbReference type="InterPro" id="IPR044570">
    <property type="entry name" value="Set1-like"/>
</dbReference>
<evidence type="ECO:0000259" key="22">
    <source>
        <dbReference type="PROSITE" id="PS50280"/>
    </source>
</evidence>
<keyword evidence="4 24" id="KW-0489">Methyltransferase</keyword>
<dbReference type="InterPro" id="IPR037841">
    <property type="entry name" value="SET_SETD1A/B"/>
</dbReference>
<keyword evidence="12" id="KW-0805">Transcription regulation</keyword>
<dbReference type="GO" id="GO:0032259">
    <property type="term" value="P:methylation"/>
    <property type="evidence" value="ECO:0007669"/>
    <property type="project" value="UniProtKB-KW"/>
</dbReference>
<feature type="compositionally biased region" description="Basic and acidic residues" evidence="20">
    <location>
        <begin position="448"/>
        <end position="462"/>
    </location>
</feature>
<dbReference type="CDD" id="cd19169">
    <property type="entry name" value="SET_SETD1"/>
    <property type="match status" value="1"/>
</dbReference>
<keyword evidence="10" id="KW-0156">Chromatin regulator</keyword>
<feature type="compositionally biased region" description="Low complexity" evidence="20">
    <location>
        <begin position="464"/>
        <end position="485"/>
    </location>
</feature>
<feature type="region of interest" description="Disordered" evidence="20">
    <location>
        <begin position="331"/>
        <end position="355"/>
    </location>
</feature>
<feature type="domain" description="RanBP2-type" evidence="21">
    <location>
        <begin position="146"/>
        <end position="176"/>
    </location>
</feature>
<feature type="region of interest" description="Disordered" evidence="20">
    <location>
        <begin position="769"/>
        <end position="838"/>
    </location>
</feature>
<protein>
    <recommendedName>
        <fullName evidence="3">Histone-lysine N-methyltransferase, H3 lysine-4 specific</fullName>
        <ecNumber evidence="2">2.1.1.354</ecNumber>
    </recommendedName>
    <alternativeName>
        <fullName evidence="15">SET domain-containing protein 1</fullName>
    </alternativeName>
</protein>
<feature type="compositionally biased region" description="Basic residues" evidence="20">
    <location>
        <begin position="808"/>
        <end position="821"/>
    </location>
</feature>
<dbReference type="Proteomes" id="UP001211065">
    <property type="component" value="Unassembled WGS sequence"/>
</dbReference>
<evidence type="ECO:0000259" key="23">
    <source>
        <dbReference type="PROSITE" id="PS50868"/>
    </source>
</evidence>
<dbReference type="PANTHER" id="PTHR45814">
    <property type="entry name" value="HISTONE-LYSINE N-METHYLTRANSFERASE SETD1"/>
    <property type="match status" value="1"/>
</dbReference>
<dbReference type="GO" id="GO:0140999">
    <property type="term" value="F:histone H3K4 trimethyltransferase activity"/>
    <property type="evidence" value="ECO:0007669"/>
    <property type="project" value="UniProtKB-EC"/>
</dbReference>
<dbReference type="InterPro" id="IPR024657">
    <property type="entry name" value="COMPASS_Set1_N-SET"/>
</dbReference>
<feature type="region of interest" description="Disordered" evidence="20">
    <location>
        <begin position="1141"/>
        <end position="1160"/>
    </location>
</feature>
<evidence type="ECO:0000313" key="24">
    <source>
        <dbReference type="EMBL" id="KAJ3225910.1"/>
    </source>
</evidence>
<keyword evidence="5" id="KW-0808">Transferase</keyword>
<evidence type="ECO:0000256" key="5">
    <source>
        <dbReference type="ARBA" id="ARBA00022679"/>
    </source>
</evidence>
<dbReference type="PROSITE" id="PS50280">
    <property type="entry name" value="SET"/>
    <property type="match status" value="1"/>
</dbReference>
<organism evidence="24 25">
    <name type="scientific">Clydaea vesicula</name>
    <dbReference type="NCBI Taxonomy" id="447962"/>
    <lineage>
        <taxon>Eukaryota</taxon>
        <taxon>Fungi</taxon>
        <taxon>Fungi incertae sedis</taxon>
        <taxon>Chytridiomycota</taxon>
        <taxon>Chytridiomycota incertae sedis</taxon>
        <taxon>Chytridiomycetes</taxon>
        <taxon>Lobulomycetales</taxon>
        <taxon>Lobulomycetaceae</taxon>
        <taxon>Clydaea</taxon>
    </lineage>
</organism>
<comment type="catalytic activity">
    <reaction evidence="16">
        <text>L-lysyl(4)-[histone H3] + 3 S-adenosyl-L-methionine = N(6),N(6),N(6)-trimethyl-L-lysyl(4)-[histone H3] + 3 S-adenosyl-L-homocysteine + 3 H(+)</text>
        <dbReference type="Rhea" id="RHEA:60260"/>
        <dbReference type="Rhea" id="RHEA-COMP:15537"/>
        <dbReference type="Rhea" id="RHEA-COMP:15547"/>
        <dbReference type="ChEBI" id="CHEBI:15378"/>
        <dbReference type="ChEBI" id="CHEBI:29969"/>
        <dbReference type="ChEBI" id="CHEBI:57856"/>
        <dbReference type="ChEBI" id="CHEBI:59789"/>
        <dbReference type="ChEBI" id="CHEBI:61961"/>
        <dbReference type="EC" id="2.1.1.354"/>
    </reaction>
</comment>
<keyword evidence="7" id="KW-0479">Metal-binding</keyword>
<dbReference type="PROSITE" id="PS50868">
    <property type="entry name" value="POST_SET"/>
    <property type="match status" value="1"/>
</dbReference>
<dbReference type="EC" id="2.1.1.354" evidence="2"/>
<evidence type="ECO:0000256" key="2">
    <source>
        <dbReference type="ARBA" id="ARBA00012182"/>
    </source>
</evidence>
<dbReference type="Pfam" id="PF11764">
    <property type="entry name" value="N-SET"/>
    <property type="match status" value="1"/>
</dbReference>
<dbReference type="Gene3D" id="4.10.1060.10">
    <property type="entry name" value="Zinc finger, RanBP2-type"/>
    <property type="match status" value="1"/>
</dbReference>
<evidence type="ECO:0000256" key="1">
    <source>
        <dbReference type="ARBA" id="ARBA00004123"/>
    </source>
</evidence>
<comment type="catalytic activity">
    <reaction evidence="18">
        <text>N(6),N(6)-dimethyl-L-lysyl(4)-[histone H3] + S-adenosyl-L-methionine = N(6),N(6),N(6)-trimethyl-L-lysyl(4)-[histone H3] + S-adenosyl-L-homocysteine + H(+)</text>
        <dbReference type="Rhea" id="RHEA:60272"/>
        <dbReference type="Rhea" id="RHEA-COMP:15537"/>
        <dbReference type="Rhea" id="RHEA-COMP:15540"/>
        <dbReference type="ChEBI" id="CHEBI:15378"/>
        <dbReference type="ChEBI" id="CHEBI:57856"/>
        <dbReference type="ChEBI" id="CHEBI:59789"/>
        <dbReference type="ChEBI" id="CHEBI:61961"/>
        <dbReference type="ChEBI" id="CHEBI:61976"/>
    </reaction>
</comment>
<keyword evidence="9" id="KW-0862">Zinc</keyword>
<feature type="domain" description="Post-SET" evidence="23">
    <location>
        <begin position="1331"/>
        <end position="1347"/>
    </location>
</feature>
<dbReference type="GO" id="GO:0008270">
    <property type="term" value="F:zinc ion binding"/>
    <property type="evidence" value="ECO:0007669"/>
    <property type="project" value="UniProtKB-KW"/>
</dbReference>
<feature type="compositionally biased region" description="Basic and acidic residues" evidence="20">
    <location>
        <begin position="426"/>
        <end position="439"/>
    </location>
</feature>
<evidence type="ECO:0000256" key="4">
    <source>
        <dbReference type="ARBA" id="ARBA00022603"/>
    </source>
</evidence>
<name>A0AAD5U659_9FUNG</name>
<keyword evidence="13" id="KW-0804">Transcription</keyword>
<evidence type="ECO:0000256" key="9">
    <source>
        <dbReference type="ARBA" id="ARBA00022833"/>
    </source>
</evidence>
<evidence type="ECO:0000256" key="17">
    <source>
        <dbReference type="ARBA" id="ARBA00047583"/>
    </source>
</evidence>
<feature type="region of interest" description="Disordered" evidence="20">
    <location>
        <begin position="381"/>
        <end position="596"/>
    </location>
</feature>
<keyword evidence="25" id="KW-1185">Reference proteome</keyword>
<evidence type="ECO:0000256" key="13">
    <source>
        <dbReference type="ARBA" id="ARBA00023163"/>
    </source>
</evidence>
<gene>
    <name evidence="24" type="primary">SET1</name>
    <name evidence="24" type="ORF">HK099_005966</name>
</gene>
<feature type="compositionally biased region" description="Polar residues" evidence="20">
    <location>
        <begin position="570"/>
        <end position="588"/>
    </location>
</feature>
<comment type="subcellular location">
    <subcellularLocation>
        <location evidence="1">Nucleus</location>
    </subcellularLocation>
</comment>
<sequence>MGDDIYFPVSETKKITAVNDLLKHDAFSKGIPPPSQVLVKNLSFGFNHEKFLQYFNRFGKVSLFETSKSFEFNFEIAKLTYDNRSDKISSGNSARAAVFKSQTFKKIEPSFAIEFDPIGQKFNSFKEKNNLSSKVSLSNLSTKILKESKEWICPSCKYHNLPNSSACDICQTINDTPSKMKISSNLQNHPYTEKKIYSTNTPLRTQSDPTAYLKIKSDPRKYPTSNSQFINIPKATSKELKNRTGSRRSDSSDSNLSGSSKSYSSSSESKSSSLEKRGRSVSVSDSRSATSRSLYKTRQGSEVSSSSQNRYLGFSGRDPFIPYHLREDPYYDKNVTRDPYAPKYRRSEESASTYSRDYDYSLRSNRDSLYNSSRGDDFIPENSDFIPRYPGSGEKRVSQLPKFTDDLTVNKYPGPGVNKYPGSGETKIRGALDSRKSLYDTRPSSYDEFDKYPKRDLYEHYPSRRYSNNRSSRSRSRSASIGYSRRSSKSPKRYSNVRSPNSYLGGAEKTPEPFKKNVVNSKTNKQSFKTEDNSDIKRINGNNENSPEPFRRKTGNNETTPEPFIRRTKTNTASPEPFVRSNNTNKSSPEPFLRKNVSSSSVAKLSESKPLLGKLPTTGQVAKYPLCRFTPNCTKSNCQYFHPPSKDVSKNLTKSEIEKSEILTEKVLKLLRTELSVIFMRDLKSRFVLPMVTDLLTKSIEVHNKQVQQENLRIENTKLLESVHTNANSGNINEGENDSAQEEDSILQRMLPRGFLSKKLPSFKKRIQISSSKDESTNNSVRKKLQKKIYTSSSSSYSSSEEDFTPPPRRKKIVSKTHQRVGSKTVPESEEESDEAKQDLALSVLSDKSMKGSVPESPMDNSFHKDSLENTVSLDTAKGDLNEVLTPPVDIMEDDFEDLDDFDDFDDFFLEKRKKKSKLAKKSRKIKKSAEEVVKISSQPPTKALKGKMKKKGWIRDVDVEYNDKSESVTPHLSPGAIDAKDFILSSSEEESMDEFVKQLSPDFNWKTKYDEIYMYNVWEYLKCGIIEEKWEDEIYFKVMDKKNEREEYSGEEVIFDEIYFPVKNNVKEFEDLKGKEFYSKTHGTLIFSLDSHKLNLFPDYSEPHKTGSARTEGYYKIHSKSNSAGKPSQVDDIREDNLTEKLPTDNFGRNATSKISSRTTRVHQRRLAFGLETQKKENVNMFNSGNANTTENHIDSLKFNQLKARKKRLKFARSKIHDWGLFALEKIDANDMVIEYIGEIIRQKIADHREKIYEKMGIGSSYLFRMDEDSIIDATKIGNLARFINHCCDPNCNAKIISVEGHKKIVIYAKNDIEEGEEITYDYKFPLEDDKIPCHCGGPNCRGSLN</sequence>
<feature type="compositionally biased region" description="Polar residues" evidence="20">
    <location>
        <begin position="518"/>
        <end position="527"/>
    </location>
</feature>
<evidence type="ECO:0000256" key="16">
    <source>
        <dbReference type="ARBA" id="ARBA00047571"/>
    </source>
</evidence>
<evidence type="ECO:0000256" key="11">
    <source>
        <dbReference type="ARBA" id="ARBA00022884"/>
    </source>
</evidence>
<keyword evidence="14" id="KW-0539">Nucleus</keyword>
<dbReference type="PROSITE" id="PS01358">
    <property type="entry name" value="ZF_RANBP2_1"/>
    <property type="match status" value="1"/>
</dbReference>
<accession>A0AAD5U659</accession>
<dbReference type="InterPro" id="IPR001214">
    <property type="entry name" value="SET_dom"/>
</dbReference>
<dbReference type="InterPro" id="IPR001876">
    <property type="entry name" value="Znf_RanBP2"/>
</dbReference>
<evidence type="ECO:0000256" key="15">
    <source>
        <dbReference type="ARBA" id="ARBA00030093"/>
    </source>
</evidence>
<comment type="catalytic activity">
    <reaction evidence="17">
        <text>N(6)-methyl-L-lysyl(4)-[histone H3] + S-adenosyl-L-methionine = N(6),N(6)-dimethyl-L-lysyl(4)-[histone H3] + S-adenosyl-L-homocysteine + H(+)</text>
        <dbReference type="Rhea" id="RHEA:60268"/>
        <dbReference type="Rhea" id="RHEA-COMP:15540"/>
        <dbReference type="Rhea" id="RHEA-COMP:15543"/>
        <dbReference type="ChEBI" id="CHEBI:15378"/>
        <dbReference type="ChEBI" id="CHEBI:57856"/>
        <dbReference type="ChEBI" id="CHEBI:59789"/>
        <dbReference type="ChEBI" id="CHEBI:61929"/>
        <dbReference type="ChEBI" id="CHEBI:61976"/>
    </reaction>
</comment>
<evidence type="ECO:0000256" key="6">
    <source>
        <dbReference type="ARBA" id="ARBA00022691"/>
    </source>
</evidence>
<feature type="compositionally biased region" description="Polar residues" evidence="20">
    <location>
        <begin position="1148"/>
        <end position="1160"/>
    </location>
</feature>
<evidence type="ECO:0000259" key="21">
    <source>
        <dbReference type="PROSITE" id="PS50199"/>
    </source>
</evidence>
<dbReference type="SMART" id="SM00508">
    <property type="entry name" value="PostSET"/>
    <property type="match status" value="1"/>
</dbReference>
<comment type="caution">
    <text evidence="24">The sequence shown here is derived from an EMBL/GenBank/DDBJ whole genome shotgun (WGS) entry which is preliminary data.</text>
</comment>
<dbReference type="Pfam" id="PF00856">
    <property type="entry name" value="SET"/>
    <property type="match status" value="1"/>
</dbReference>
<feature type="compositionally biased region" description="Polar residues" evidence="20">
    <location>
        <begin position="294"/>
        <end position="310"/>
    </location>
</feature>
<proteinExistence type="predicted"/>
<feature type="compositionally biased region" description="Low complexity" evidence="20">
    <location>
        <begin position="252"/>
        <end position="272"/>
    </location>
</feature>
<evidence type="ECO:0000256" key="3">
    <source>
        <dbReference type="ARBA" id="ARBA00015839"/>
    </source>
</evidence>
<keyword evidence="11" id="KW-0694">RNA-binding</keyword>
<dbReference type="GO" id="GO:0003723">
    <property type="term" value="F:RNA binding"/>
    <property type="evidence" value="ECO:0007669"/>
    <property type="project" value="UniProtKB-KW"/>
</dbReference>